<comment type="caution">
    <text evidence="12">The sequence shown here is derived from an EMBL/GenBank/DDBJ whole genome shotgun (WGS) entry which is preliminary data.</text>
</comment>
<evidence type="ECO:0000313" key="13">
    <source>
        <dbReference type="Proteomes" id="UP001141552"/>
    </source>
</evidence>
<dbReference type="GO" id="GO:0004497">
    <property type="term" value="F:monooxygenase activity"/>
    <property type="evidence" value="ECO:0007669"/>
    <property type="project" value="UniProtKB-KW"/>
</dbReference>
<dbReference type="Proteomes" id="UP001141552">
    <property type="component" value="Unassembled WGS sequence"/>
</dbReference>
<dbReference type="Gene3D" id="1.10.630.10">
    <property type="entry name" value="Cytochrome P450"/>
    <property type="match status" value="1"/>
</dbReference>
<evidence type="ECO:0000256" key="11">
    <source>
        <dbReference type="SAM" id="Phobius"/>
    </source>
</evidence>
<evidence type="ECO:0000256" key="8">
    <source>
        <dbReference type="ARBA" id="ARBA00023004"/>
    </source>
</evidence>
<dbReference type="GO" id="GO:0016020">
    <property type="term" value="C:membrane"/>
    <property type="evidence" value="ECO:0007669"/>
    <property type="project" value="UniProtKB-SubCell"/>
</dbReference>
<evidence type="ECO:0000313" key="12">
    <source>
        <dbReference type="EMBL" id="KAJ4847174.1"/>
    </source>
</evidence>
<keyword evidence="13" id="KW-1185">Reference proteome</keyword>
<dbReference type="GO" id="GO:0020037">
    <property type="term" value="F:heme binding"/>
    <property type="evidence" value="ECO:0007669"/>
    <property type="project" value="InterPro"/>
</dbReference>
<keyword evidence="8" id="KW-0408">Iron</keyword>
<keyword evidence="7" id="KW-0560">Oxidoreductase</keyword>
<keyword evidence="6 11" id="KW-1133">Transmembrane helix</keyword>
<dbReference type="EMBL" id="JAKUCV010001238">
    <property type="protein sequence ID" value="KAJ4847174.1"/>
    <property type="molecule type" value="Genomic_DNA"/>
</dbReference>
<proteinExistence type="inferred from homology"/>
<evidence type="ECO:0000256" key="1">
    <source>
        <dbReference type="ARBA" id="ARBA00004167"/>
    </source>
</evidence>
<evidence type="ECO:0000256" key="3">
    <source>
        <dbReference type="ARBA" id="ARBA00022617"/>
    </source>
</evidence>
<sequence>MLIQLWASSRLIFNPEKFGSLLLYTRREQQRMENLPCNFFPLLSSIAALALVFFLIHLYATLLLKSEKIRRKLRMQGIKGPPQGSFLYGNLPEMQKLQFKYSAHHDTNCGDDFLAHDYTSTLFPYFEQWRRQYGSVYTYSTGLRQHLYVNEPELVKEMNQNISLDLGKPPYLTKRLAPMLGNGILSDMTVCQGMVGLMVESSRPLLKRWEECIEAAQGGMTADVKVDDDLRGVSADVISRACFGSSYSKGRQIFSKLRTLQKAIANQSLPFSVTSFG</sequence>
<organism evidence="12 13">
    <name type="scientific">Turnera subulata</name>
    <dbReference type="NCBI Taxonomy" id="218843"/>
    <lineage>
        <taxon>Eukaryota</taxon>
        <taxon>Viridiplantae</taxon>
        <taxon>Streptophyta</taxon>
        <taxon>Embryophyta</taxon>
        <taxon>Tracheophyta</taxon>
        <taxon>Spermatophyta</taxon>
        <taxon>Magnoliopsida</taxon>
        <taxon>eudicotyledons</taxon>
        <taxon>Gunneridae</taxon>
        <taxon>Pentapetalae</taxon>
        <taxon>rosids</taxon>
        <taxon>fabids</taxon>
        <taxon>Malpighiales</taxon>
        <taxon>Passifloraceae</taxon>
        <taxon>Turnera</taxon>
    </lineage>
</organism>
<gene>
    <name evidence="12" type="ORF">Tsubulata_051261</name>
</gene>
<dbReference type="GO" id="GO:0005506">
    <property type="term" value="F:iron ion binding"/>
    <property type="evidence" value="ECO:0007669"/>
    <property type="project" value="InterPro"/>
</dbReference>
<comment type="similarity">
    <text evidence="2">Belongs to the cytochrome P450 family.</text>
</comment>
<evidence type="ECO:0000256" key="5">
    <source>
        <dbReference type="ARBA" id="ARBA00022723"/>
    </source>
</evidence>
<evidence type="ECO:0008006" key="14">
    <source>
        <dbReference type="Google" id="ProtNLM"/>
    </source>
</evidence>
<evidence type="ECO:0000256" key="10">
    <source>
        <dbReference type="ARBA" id="ARBA00023136"/>
    </source>
</evidence>
<dbReference type="PANTHER" id="PTHR24282:SF36">
    <property type="entry name" value="CYTOCHROME P450 714A1-RELATED"/>
    <property type="match status" value="1"/>
</dbReference>
<reference evidence="12" key="2">
    <citation type="journal article" date="2023" name="Plants (Basel)">
        <title>Annotation of the Turnera subulata (Passifloraceae) Draft Genome Reveals the S-Locus Evolved after the Divergence of Turneroideae from Passifloroideae in a Stepwise Manner.</title>
        <authorList>
            <person name="Henning P.M."/>
            <person name="Roalson E.H."/>
            <person name="Mir W."/>
            <person name="McCubbin A.G."/>
            <person name="Shore J.S."/>
        </authorList>
    </citation>
    <scope>NUCLEOTIDE SEQUENCE</scope>
    <source>
        <strain evidence="12">F60SS</strain>
    </source>
</reference>
<dbReference type="SUPFAM" id="SSF48264">
    <property type="entry name" value="Cytochrome P450"/>
    <property type="match status" value="1"/>
</dbReference>
<evidence type="ECO:0000256" key="6">
    <source>
        <dbReference type="ARBA" id="ARBA00022989"/>
    </source>
</evidence>
<keyword evidence="3" id="KW-0349">Heme</keyword>
<dbReference type="PANTHER" id="PTHR24282">
    <property type="entry name" value="CYTOCHROME P450 FAMILY MEMBER"/>
    <property type="match status" value="1"/>
</dbReference>
<evidence type="ECO:0000256" key="2">
    <source>
        <dbReference type="ARBA" id="ARBA00010617"/>
    </source>
</evidence>
<evidence type="ECO:0000256" key="4">
    <source>
        <dbReference type="ARBA" id="ARBA00022692"/>
    </source>
</evidence>
<dbReference type="GO" id="GO:0016705">
    <property type="term" value="F:oxidoreductase activity, acting on paired donors, with incorporation or reduction of molecular oxygen"/>
    <property type="evidence" value="ECO:0007669"/>
    <property type="project" value="InterPro"/>
</dbReference>
<reference evidence="12" key="1">
    <citation type="submission" date="2022-02" db="EMBL/GenBank/DDBJ databases">
        <authorList>
            <person name="Henning P.M."/>
            <person name="McCubbin A.G."/>
            <person name="Shore J.S."/>
        </authorList>
    </citation>
    <scope>NUCLEOTIDE SEQUENCE</scope>
    <source>
        <strain evidence="12">F60SS</strain>
        <tissue evidence="12">Leaves</tissue>
    </source>
</reference>
<dbReference type="OrthoDB" id="1738464at2759"/>
<name>A0A9Q0GBJ6_9ROSI</name>
<keyword evidence="9" id="KW-0503">Monooxygenase</keyword>
<keyword evidence="10 11" id="KW-0472">Membrane</keyword>
<dbReference type="AlphaFoldDB" id="A0A9Q0GBJ6"/>
<dbReference type="InterPro" id="IPR036396">
    <property type="entry name" value="Cyt_P450_sf"/>
</dbReference>
<evidence type="ECO:0000256" key="7">
    <source>
        <dbReference type="ARBA" id="ARBA00023002"/>
    </source>
</evidence>
<keyword evidence="4 11" id="KW-0812">Transmembrane</keyword>
<keyword evidence="5" id="KW-0479">Metal-binding</keyword>
<accession>A0A9Q0GBJ6</accession>
<protein>
    <recommendedName>
        <fullName evidence="14">Cytochrome P450</fullName>
    </recommendedName>
</protein>
<comment type="subcellular location">
    <subcellularLocation>
        <location evidence="1">Membrane</location>
        <topology evidence="1">Single-pass membrane protein</topology>
    </subcellularLocation>
</comment>
<feature type="transmembrane region" description="Helical" evidence="11">
    <location>
        <begin position="39"/>
        <end position="64"/>
    </location>
</feature>
<evidence type="ECO:0000256" key="9">
    <source>
        <dbReference type="ARBA" id="ARBA00023033"/>
    </source>
</evidence>
<dbReference type="InterPro" id="IPR050665">
    <property type="entry name" value="Cytochrome_P450_Monooxygen"/>
</dbReference>